<sequence>MENMLDIPKDRKRLNVGMLCTLMGATMLLMLTAYARPAAQQRVQAPQAITR</sequence>
<protein>
    <submittedName>
        <fullName evidence="1">Uncharacterized protein</fullName>
    </submittedName>
</protein>
<dbReference type="EMBL" id="MLJW01004559">
    <property type="protein sequence ID" value="OIQ69741.1"/>
    <property type="molecule type" value="Genomic_DNA"/>
</dbReference>
<accession>A0A1J5Q1J3</accession>
<proteinExistence type="predicted"/>
<dbReference type="AlphaFoldDB" id="A0A1J5Q1J3"/>
<reference evidence="1" key="1">
    <citation type="submission" date="2016-10" db="EMBL/GenBank/DDBJ databases">
        <title>Sequence of Gallionella enrichment culture.</title>
        <authorList>
            <person name="Poehlein A."/>
            <person name="Muehling M."/>
            <person name="Daniel R."/>
        </authorList>
    </citation>
    <scope>NUCLEOTIDE SEQUENCE</scope>
</reference>
<organism evidence="1">
    <name type="scientific">mine drainage metagenome</name>
    <dbReference type="NCBI Taxonomy" id="410659"/>
    <lineage>
        <taxon>unclassified sequences</taxon>
        <taxon>metagenomes</taxon>
        <taxon>ecological metagenomes</taxon>
    </lineage>
</organism>
<comment type="caution">
    <text evidence="1">The sequence shown here is derived from an EMBL/GenBank/DDBJ whole genome shotgun (WGS) entry which is preliminary data.</text>
</comment>
<name>A0A1J5Q1J3_9ZZZZ</name>
<gene>
    <name evidence="1" type="ORF">GALL_486530</name>
</gene>
<evidence type="ECO:0000313" key="1">
    <source>
        <dbReference type="EMBL" id="OIQ69741.1"/>
    </source>
</evidence>